<evidence type="ECO:0000259" key="10">
    <source>
        <dbReference type="PROSITE" id="PS51462"/>
    </source>
</evidence>
<comment type="cofactor">
    <cofactor evidence="2">
        <name>Zn(2+)</name>
        <dbReference type="ChEBI" id="CHEBI:29105"/>
    </cofactor>
</comment>
<evidence type="ECO:0000256" key="4">
    <source>
        <dbReference type="ARBA" id="ARBA00012381"/>
    </source>
</evidence>
<evidence type="ECO:0000256" key="8">
    <source>
        <dbReference type="ARBA" id="ARBA00023027"/>
    </source>
</evidence>
<comment type="similarity">
    <text evidence="3">Belongs to the Nudix hydrolase family. NudC subfamily.</text>
</comment>
<sequence>MPELTPACFAFADAVIDRADALRNDPEALRRAWPEAQLLLLDADGNAYADAHGQPLALTGAALGDLVEQAIFLGLRDGAAWFALAAAALEAAALEVDVAPPQRIDLRRAAAEWPAFAAGLFAYARGMLHWQSRSRFCGVCGGAIGFRRGGFLGVCTHCASEHYPRVDPAVIVAVSDGRRLLLGRQASWPARRYSVIAGFVEPGESLEQTVAREVAEETQVRVRPGSCRYYGAQPWPFPGALMLGFSALAEPDAPQVDGELEDARWFERDEIGGALQRAAAQGDSADDGRGLRLPPRISIARALVEDWYRRGGDHAA</sequence>
<evidence type="ECO:0000256" key="3">
    <source>
        <dbReference type="ARBA" id="ARBA00009595"/>
    </source>
</evidence>
<dbReference type="GO" id="GO:0005829">
    <property type="term" value="C:cytosol"/>
    <property type="evidence" value="ECO:0007669"/>
    <property type="project" value="TreeGrafter"/>
</dbReference>
<evidence type="ECO:0000256" key="1">
    <source>
        <dbReference type="ARBA" id="ARBA00001946"/>
    </source>
</evidence>
<dbReference type="InterPro" id="IPR015376">
    <property type="entry name" value="Znr_NADH_PPase"/>
</dbReference>
<dbReference type="GO" id="GO:0035529">
    <property type="term" value="F:NADH pyrophosphatase activity"/>
    <property type="evidence" value="ECO:0007669"/>
    <property type="project" value="TreeGrafter"/>
</dbReference>
<dbReference type="Pfam" id="PF00293">
    <property type="entry name" value="NUDIX"/>
    <property type="match status" value="1"/>
</dbReference>
<organism evidence="11 12">
    <name type="scientific">Xanthomonas graminis pv. poae</name>
    <dbReference type="NCBI Taxonomy" id="227946"/>
    <lineage>
        <taxon>Bacteria</taxon>
        <taxon>Pseudomonadati</taxon>
        <taxon>Pseudomonadota</taxon>
        <taxon>Gammaproteobacteria</taxon>
        <taxon>Lysobacterales</taxon>
        <taxon>Lysobacteraceae</taxon>
        <taxon>Xanthomonas</taxon>
        <taxon>Xanthomonas translucens group</taxon>
        <taxon>Xanthomonas graminis</taxon>
    </lineage>
</organism>
<evidence type="ECO:0000313" key="11">
    <source>
        <dbReference type="EMBL" id="CTP88270.1"/>
    </source>
</evidence>
<dbReference type="Gene3D" id="3.90.79.20">
    <property type="match status" value="1"/>
</dbReference>
<dbReference type="EMBL" id="CXOK01000048">
    <property type="protein sequence ID" value="CTP88270.1"/>
    <property type="molecule type" value="Genomic_DNA"/>
</dbReference>
<dbReference type="InterPro" id="IPR000086">
    <property type="entry name" value="NUDIX_hydrolase_dom"/>
</dbReference>
<evidence type="ECO:0000313" key="12">
    <source>
        <dbReference type="Proteomes" id="UP000041247"/>
    </source>
</evidence>
<comment type="catalytic activity">
    <reaction evidence="9">
        <text>a 5'-end NAD(+)-phospho-ribonucleoside in mRNA + H2O = a 5'-end phospho-adenosine-phospho-ribonucleoside in mRNA + beta-nicotinamide D-ribonucleotide + 2 H(+)</text>
        <dbReference type="Rhea" id="RHEA:60876"/>
        <dbReference type="Rhea" id="RHEA-COMP:15698"/>
        <dbReference type="Rhea" id="RHEA-COMP:15719"/>
        <dbReference type="ChEBI" id="CHEBI:14649"/>
        <dbReference type="ChEBI" id="CHEBI:15377"/>
        <dbReference type="ChEBI" id="CHEBI:15378"/>
        <dbReference type="ChEBI" id="CHEBI:144029"/>
        <dbReference type="ChEBI" id="CHEBI:144051"/>
    </reaction>
    <physiologicalReaction direction="left-to-right" evidence="9">
        <dbReference type="Rhea" id="RHEA:60877"/>
    </physiologicalReaction>
</comment>
<dbReference type="GO" id="GO:0046872">
    <property type="term" value="F:metal ion binding"/>
    <property type="evidence" value="ECO:0007669"/>
    <property type="project" value="UniProtKB-KW"/>
</dbReference>
<evidence type="ECO:0000256" key="9">
    <source>
        <dbReference type="ARBA" id="ARBA00023679"/>
    </source>
</evidence>
<dbReference type="InterPro" id="IPR050241">
    <property type="entry name" value="NAD-cap_RNA_hydrolase_NudC"/>
</dbReference>
<dbReference type="Gene3D" id="3.90.79.10">
    <property type="entry name" value="Nucleoside Triphosphate Pyrophosphohydrolase"/>
    <property type="match status" value="1"/>
</dbReference>
<dbReference type="Pfam" id="PF09296">
    <property type="entry name" value="NUDIX-like"/>
    <property type="match status" value="1"/>
</dbReference>
<protein>
    <recommendedName>
        <fullName evidence="4">NAD(+) diphosphatase</fullName>
        <ecNumber evidence="4">3.6.1.22</ecNumber>
    </recommendedName>
</protein>
<dbReference type="Proteomes" id="UP000041247">
    <property type="component" value="Unassembled WGS sequence"/>
</dbReference>
<dbReference type="GO" id="GO:0006742">
    <property type="term" value="P:NADP+ catabolic process"/>
    <property type="evidence" value="ECO:0007669"/>
    <property type="project" value="TreeGrafter"/>
</dbReference>
<dbReference type="CDD" id="cd03429">
    <property type="entry name" value="NUDIX_NADH_pyrophosphatase_Nudt13"/>
    <property type="match status" value="1"/>
</dbReference>
<dbReference type="AlphaFoldDB" id="A0A0K2ZYA2"/>
<dbReference type="Pfam" id="PF09297">
    <property type="entry name" value="Zn_ribbon_NUD"/>
    <property type="match status" value="1"/>
</dbReference>
<evidence type="ECO:0000256" key="5">
    <source>
        <dbReference type="ARBA" id="ARBA00022723"/>
    </source>
</evidence>
<evidence type="ECO:0000256" key="6">
    <source>
        <dbReference type="ARBA" id="ARBA00022801"/>
    </source>
</evidence>
<keyword evidence="8" id="KW-0520">NAD</keyword>
<dbReference type="PANTHER" id="PTHR42904:SF6">
    <property type="entry name" value="NAD-CAPPED RNA HYDROLASE NUDT12"/>
    <property type="match status" value="1"/>
</dbReference>
<evidence type="ECO:0000256" key="2">
    <source>
        <dbReference type="ARBA" id="ARBA00001947"/>
    </source>
</evidence>
<dbReference type="InterPro" id="IPR015375">
    <property type="entry name" value="NADH_PPase-like_N"/>
</dbReference>
<dbReference type="EC" id="3.6.1.22" evidence="4"/>
<gene>
    <name evidence="11" type="ORF">XTPLMG728_1849</name>
</gene>
<name>A0A0K2ZYA2_9XANT</name>
<accession>A0A0K2ZYA2</accession>
<dbReference type="PANTHER" id="PTHR42904">
    <property type="entry name" value="NUDIX HYDROLASE, NUDC SUBFAMILY"/>
    <property type="match status" value="1"/>
</dbReference>
<keyword evidence="7" id="KW-0460">Magnesium</keyword>
<dbReference type="InterPro" id="IPR015797">
    <property type="entry name" value="NUDIX_hydrolase-like_dom_sf"/>
</dbReference>
<comment type="cofactor">
    <cofactor evidence="1">
        <name>Mg(2+)</name>
        <dbReference type="ChEBI" id="CHEBI:18420"/>
    </cofactor>
</comment>
<feature type="domain" description="Nudix hydrolase" evidence="10">
    <location>
        <begin position="164"/>
        <end position="290"/>
    </location>
</feature>
<dbReference type="SUPFAM" id="SSF55811">
    <property type="entry name" value="Nudix"/>
    <property type="match status" value="1"/>
</dbReference>
<keyword evidence="6 11" id="KW-0378">Hydrolase</keyword>
<reference evidence="11 12" key="1">
    <citation type="submission" date="2015-07" db="EMBL/GenBank/DDBJ databases">
        <authorList>
            <person name="Noorani M."/>
        </authorList>
    </citation>
    <scope>NUCLEOTIDE SEQUENCE [LARGE SCALE GENOMIC DNA]</scope>
    <source>
        <strain evidence="11">LMG728</strain>
    </source>
</reference>
<evidence type="ECO:0000256" key="7">
    <source>
        <dbReference type="ARBA" id="ARBA00022842"/>
    </source>
</evidence>
<dbReference type="NCBIfam" id="NF001299">
    <property type="entry name" value="PRK00241.1"/>
    <property type="match status" value="1"/>
</dbReference>
<dbReference type="InterPro" id="IPR049734">
    <property type="entry name" value="NudC-like_C"/>
</dbReference>
<dbReference type="RefSeq" id="WP_053840875.1">
    <property type="nucleotide sequence ID" value="NZ_CP076250.1"/>
</dbReference>
<dbReference type="PROSITE" id="PS51462">
    <property type="entry name" value="NUDIX"/>
    <property type="match status" value="1"/>
</dbReference>
<proteinExistence type="inferred from homology"/>
<dbReference type="GO" id="GO:0019677">
    <property type="term" value="P:NAD+ catabolic process"/>
    <property type="evidence" value="ECO:0007669"/>
    <property type="project" value="TreeGrafter"/>
</dbReference>
<keyword evidence="5" id="KW-0479">Metal-binding</keyword>